<keyword evidence="15" id="KW-1185">Reference proteome</keyword>
<evidence type="ECO:0000259" key="12">
    <source>
        <dbReference type="PROSITE" id="PS51881"/>
    </source>
</evidence>
<accession>A0A2T4UEX8</accession>
<dbReference type="InterPro" id="IPR006073">
    <property type="entry name" value="GTP-bd"/>
</dbReference>
<name>A0A2T4UEX8_9ACTN</name>
<dbReference type="SUPFAM" id="SSF52540">
    <property type="entry name" value="P-loop containing nucleoside triphosphate hydrolases"/>
    <property type="match status" value="1"/>
</dbReference>
<keyword evidence="5 9" id="KW-0547">Nucleotide-binding</keyword>
<feature type="region of interest" description="Disordered" evidence="10">
    <location>
        <begin position="23"/>
        <end position="42"/>
    </location>
</feature>
<dbReference type="PANTHER" id="PTHR11702:SF31">
    <property type="entry name" value="MITOCHONDRIAL RIBOSOME-ASSOCIATED GTPASE 2"/>
    <property type="match status" value="1"/>
</dbReference>
<dbReference type="PRINTS" id="PR00326">
    <property type="entry name" value="GTP1OBG"/>
</dbReference>
<feature type="binding site" evidence="9">
    <location>
        <begin position="325"/>
        <end position="327"/>
    </location>
    <ligand>
        <name>GTP</name>
        <dbReference type="ChEBI" id="CHEBI:37565"/>
    </ligand>
</feature>
<dbReference type="Proteomes" id="UP000240739">
    <property type="component" value="Unassembled WGS sequence"/>
</dbReference>
<evidence type="ECO:0000259" key="11">
    <source>
        <dbReference type="PROSITE" id="PS51710"/>
    </source>
</evidence>
<evidence type="ECO:0000256" key="2">
    <source>
        <dbReference type="ARBA" id="ARBA00007699"/>
    </source>
</evidence>
<dbReference type="Pfam" id="PF09269">
    <property type="entry name" value="DUF1967"/>
    <property type="match status" value="1"/>
</dbReference>
<dbReference type="PROSITE" id="PS51881">
    <property type="entry name" value="OCT"/>
    <property type="match status" value="1"/>
</dbReference>
<dbReference type="CDD" id="cd01898">
    <property type="entry name" value="Obg"/>
    <property type="match status" value="1"/>
</dbReference>
<evidence type="ECO:0000256" key="8">
    <source>
        <dbReference type="ARBA" id="ARBA00023134"/>
    </source>
</evidence>
<comment type="similarity">
    <text evidence="2 9">Belongs to the TRAFAC class OBG-HflX-like GTPase superfamily. OBG GTPase family.</text>
</comment>
<evidence type="ECO:0000256" key="10">
    <source>
        <dbReference type="SAM" id="MobiDB-lite"/>
    </source>
</evidence>
<keyword evidence="6 9" id="KW-0378">Hydrolase</keyword>
<dbReference type="HAMAP" id="MF_01454">
    <property type="entry name" value="GTPase_Obg"/>
    <property type="match status" value="1"/>
</dbReference>
<organism evidence="14 15">
    <name type="scientific">Paraconexibacter algicola</name>
    <dbReference type="NCBI Taxonomy" id="2133960"/>
    <lineage>
        <taxon>Bacteria</taxon>
        <taxon>Bacillati</taxon>
        <taxon>Actinomycetota</taxon>
        <taxon>Thermoleophilia</taxon>
        <taxon>Solirubrobacterales</taxon>
        <taxon>Paraconexibacteraceae</taxon>
        <taxon>Paraconexibacter</taxon>
    </lineage>
</organism>
<dbReference type="PROSITE" id="PS51710">
    <property type="entry name" value="G_OBG"/>
    <property type="match status" value="1"/>
</dbReference>
<gene>
    <name evidence="9" type="primary">obg</name>
    <name evidence="14" type="ORF">C7Y72_14945</name>
</gene>
<dbReference type="NCBIfam" id="NF008954">
    <property type="entry name" value="PRK12296.1"/>
    <property type="match status" value="1"/>
</dbReference>
<dbReference type="FunFam" id="2.70.210.12:FF:000001">
    <property type="entry name" value="GTPase Obg"/>
    <property type="match status" value="1"/>
</dbReference>
<dbReference type="OrthoDB" id="9807318at2"/>
<evidence type="ECO:0000259" key="13">
    <source>
        <dbReference type="PROSITE" id="PS51883"/>
    </source>
</evidence>
<dbReference type="EMBL" id="PYYB01000002">
    <property type="protein sequence ID" value="PTL56272.1"/>
    <property type="molecule type" value="Genomic_DNA"/>
</dbReference>
<dbReference type="SUPFAM" id="SSF82051">
    <property type="entry name" value="Obg GTP-binding protein N-terminal domain"/>
    <property type="match status" value="1"/>
</dbReference>
<dbReference type="NCBIfam" id="TIGR02729">
    <property type="entry name" value="Obg_CgtA"/>
    <property type="match status" value="1"/>
</dbReference>
<feature type="binding site" evidence="9">
    <location>
        <begin position="279"/>
        <end position="282"/>
    </location>
    <ligand>
        <name>GTP</name>
        <dbReference type="ChEBI" id="CHEBI:37565"/>
    </ligand>
</feature>
<evidence type="ECO:0000256" key="1">
    <source>
        <dbReference type="ARBA" id="ARBA00001946"/>
    </source>
</evidence>
<evidence type="ECO:0000256" key="7">
    <source>
        <dbReference type="ARBA" id="ARBA00022842"/>
    </source>
</evidence>
<evidence type="ECO:0000256" key="3">
    <source>
        <dbReference type="ARBA" id="ARBA00022490"/>
    </source>
</evidence>
<protein>
    <recommendedName>
        <fullName evidence="9">GTPase Obg</fullName>
        <ecNumber evidence="9">3.6.5.-</ecNumber>
    </recommendedName>
    <alternativeName>
        <fullName evidence="9">GTP-binding protein Obg</fullName>
    </alternativeName>
</protein>
<dbReference type="InterPro" id="IPR036726">
    <property type="entry name" value="GTP1_OBG_dom_sf"/>
</dbReference>
<dbReference type="InterPro" id="IPR031167">
    <property type="entry name" value="G_OBG"/>
</dbReference>
<evidence type="ECO:0000256" key="4">
    <source>
        <dbReference type="ARBA" id="ARBA00022723"/>
    </source>
</evidence>
<dbReference type="EC" id="3.6.5.-" evidence="9"/>
<feature type="domain" description="OBG-type G" evidence="11">
    <location>
        <begin position="157"/>
        <end position="344"/>
    </location>
</feature>
<evidence type="ECO:0000313" key="14">
    <source>
        <dbReference type="EMBL" id="PTL56272.1"/>
    </source>
</evidence>
<feature type="region of interest" description="Disordered" evidence="10">
    <location>
        <begin position="63"/>
        <end position="102"/>
    </location>
</feature>
<proteinExistence type="inferred from homology"/>
<dbReference type="NCBIfam" id="NF008956">
    <property type="entry name" value="PRK12299.1"/>
    <property type="match status" value="1"/>
</dbReference>
<feature type="binding site" evidence="9">
    <location>
        <position position="170"/>
    </location>
    <ligand>
        <name>Mg(2+)</name>
        <dbReference type="ChEBI" id="CHEBI:18420"/>
    </ligand>
</feature>
<dbReference type="InterPro" id="IPR036346">
    <property type="entry name" value="GTP-bd_prot_GTP1/OBG_C_sf"/>
</dbReference>
<feature type="compositionally biased region" description="Basic and acidic residues" evidence="10">
    <location>
        <begin position="70"/>
        <end position="80"/>
    </location>
</feature>
<dbReference type="NCBIfam" id="NF008955">
    <property type="entry name" value="PRK12297.1"/>
    <property type="match status" value="1"/>
</dbReference>
<dbReference type="InterPro" id="IPR027417">
    <property type="entry name" value="P-loop_NTPase"/>
</dbReference>
<sequence length="447" mass="48764">MLYDKARIHVHAGDGGNGCMSFRREAHVPQGGPDGGDGGRGGDVVLVCDDSLRDLQVFKRSAHYKAQRGRHGEGSQREGADGPTLEVRVPPGTEVRLDDGTMHDLTVPGRRVVVAEGGLGGRGNRRFKSSTRQSPRFAELGLPGEERWIDLRLKLLADVGFVGVPNAGKSSLLSVMTRAAPKIASYPFTTLEPQLGTIEADGRQLILADIPGLVEGASEGVGLGHDFLAHVERTRLLVHVLDLEPLDGSDPETNYETIERELALHDPRLARLPRILALSKADLVAPEDAEVVAELWRERFAAELPEREEWDDRPPQVATPVVITSSATHLGLDDLAKELFRRVPLAAPETAPDLGLADAQDLAEHRVFRPARNKGWTVEEIGEGEWRVSGDAVDRLILRHDLENDEALHHVEGKLHRMGVIRALEEQGFEPGDDVEIGGVVFELDPG</sequence>
<evidence type="ECO:0000256" key="9">
    <source>
        <dbReference type="HAMAP-Rule" id="MF_01454"/>
    </source>
</evidence>
<keyword evidence="7 9" id="KW-0460">Magnesium</keyword>
<feature type="binding site" evidence="9">
    <location>
        <begin position="163"/>
        <end position="170"/>
    </location>
    <ligand>
        <name>GTP</name>
        <dbReference type="ChEBI" id="CHEBI:37565"/>
    </ligand>
</feature>
<comment type="subunit">
    <text evidence="9">Monomer.</text>
</comment>
<dbReference type="InterPro" id="IPR015349">
    <property type="entry name" value="OCT_dom"/>
</dbReference>
<dbReference type="GO" id="GO:0003924">
    <property type="term" value="F:GTPase activity"/>
    <property type="evidence" value="ECO:0007669"/>
    <property type="project" value="UniProtKB-UniRule"/>
</dbReference>
<dbReference type="PANTHER" id="PTHR11702">
    <property type="entry name" value="DEVELOPMENTALLY REGULATED GTP-BINDING PROTEIN-RELATED"/>
    <property type="match status" value="1"/>
</dbReference>
<dbReference type="RefSeq" id="WP_107569991.1">
    <property type="nucleotide sequence ID" value="NZ_PYYB01000002.1"/>
</dbReference>
<dbReference type="NCBIfam" id="TIGR03595">
    <property type="entry name" value="Obg_CgtA_exten"/>
    <property type="match status" value="1"/>
</dbReference>
<feature type="compositionally biased region" description="Gly residues" evidence="10">
    <location>
        <begin position="32"/>
        <end position="42"/>
    </location>
</feature>
<dbReference type="GO" id="GO:0042254">
    <property type="term" value="P:ribosome biogenesis"/>
    <property type="evidence" value="ECO:0007669"/>
    <property type="project" value="UniProtKB-UniRule"/>
</dbReference>
<dbReference type="InterPro" id="IPR006169">
    <property type="entry name" value="GTP1_OBG_dom"/>
</dbReference>
<keyword evidence="8 9" id="KW-0342">GTP-binding</keyword>
<feature type="domain" description="Obg" evidence="13">
    <location>
        <begin position="1"/>
        <end position="156"/>
    </location>
</feature>
<dbReference type="InterPro" id="IPR014100">
    <property type="entry name" value="GTP-bd_Obg/CgtA"/>
</dbReference>
<dbReference type="AlphaFoldDB" id="A0A2T4UEX8"/>
<dbReference type="Gene3D" id="2.70.210.12">
    <property type="entry name" value="GTP1/OBG domain"/>
    <property type="match status" value="1"/>
</dbReference>
<dbReference type="GO" id="GO:0005525">
    <property type="term" value="F:GTP binding"/>
    <property type="evidence" value="ECO:0007669"/>
    <property type="project" value="UniProtKB-UniRule"/>
</dbReference>
<comment type="caution">
    <text evidence="14">The sequence shown here is derived from an EMBL/GenBank/DDBJ whole genome shotgun (WGS) entry which is preliminary data.</text>
</comment>
<dbReference type="Pfam" id="PF01926">
    <property type="entry name" value="MMR_HSR1"/>
    <property type="match status" value="1"/>
</dbReference>
<dbReference type="InterPro" id="IPR045086">
    <property type="entry name" value="OBG_GTPase"/>
</dbReference>
<dbReference type="PROSITE" id="PS00905">
    <property type="entry name" value="GTP1_OBG"/>
    <property type="match status" value="1"/>
</dbReference>
<evidence type="ECO:0000256" key="5">
    <source>
        <dbReference type="ARBA" id="ARBA00022741"/>
    </source>
</evidence>
<feature type="binding site" evidence="9">
    <location>
        <begin position="209"/>
        <end position="212"/>
    </location>
    <ligand>
        <name>GTP</name>
        <dbReference type="ChEBI" id="CHEBI:37565"/>
    </ligand>
</feature>
<feature type="domain" description="OCT" evidence="12">
    <location>
        <begin position="368"/>
        <end position="446"/>
    </location>
</feature>
<keyword evidence="3 9" id="KW-0963">Cytoplasm</keyword>
<dbReference type="InterPro" id="IPR006074">
    <property type="entry name" value="GTP1-OBG_CS"/>
</dbReference>
<reference evidence="14 15" key="1">
    <citation type="submission" date="2018-03" db="EMBL/GenBank/DDBJ databases">
        <title>Aquarubrobacter algicola gen. nov., sp. nov., a novel actinobacterium isolated from shallow eutrophic lake during the end of cyanobacterial harmful algal blooms.</title>
        <authorList>
            <person name="Chun S.J."/>
        </authorList>
    </citation>
    <scope>NUCLEOTIDE SEQUENCE [LARGE SCALE GENOMIC DNA]</scope>
    <source>
        <strain evidence="14 15">Seoho-28</strain>
    </source>
</reference>
<keyword evidence="4 9" id="KW-0479">Metal-binding</keyword>
<comment type="cofactor">
    <cofactor evidence="1 9">
        <name>Mg(2+)</name>
        <dbReference type="ChEBI" id="CHEBI:18420"/>
    </cofactor>
</comment>
<dbReference type="Gene3D" id="3.30.300.350">
    <property type="entry name" value="GTP-binding protein OBG, C-terminal domain"/>
    <property type="match status" value="1"/>
</dbReference>
<dbReference type="SUPFAM" id="SSF102741">
    <property type="entry name" value="Obg GTP-binding protein C-terminal domain"/>
    <property type="match status" value="1"/>
</dbReference>
<evidence type="ECO:0000313" key="15">
    <source>
        <dbReference type="Proteomes" id="UP000240739"/>
    </source>
</evidence>
<dbReference type="PROSITE" id="PS51883">
    <property type="entry name" value="OBG"/>
    <property type="match status" value="1"/>
</dbReference>
<dbReference type="GO" id="GO:0000287">
    <property type="term" value="F:magnesium ion binding"/>
    <property type="evidence" value="ECO:0007669"/>
    <property type="project" value="InterPro"/>
</dbReference>
<dbReference type="Pfam" id="PF01018">
    <property type="entry name" value="GTP1_OBG"/>
    <property type="match status" value="1"/>
</dbReference>
<dbReference type="GO" id="GO:0005737">
    <property type="term" value="C:cytoplasm"/>
    <property type="evidence" value="ECO:0007669"/>
    <property type="project" value="UniProtKB-SubCell"/>
</dbReference>
<feature type="binding site" evidence="9">
    <location>
        <begin position="188"/>
        <end position="192"/>
    </location>
    <ligand>
        <name>GTP</name>
        <dbReference type="ChEBI" id="CHEBI:37565"/>
    </ligand>
</feature>
<comment type="function">
    <text evidence="9">An essential GTPase which binds GTP, GDP and possibly (p)ppGpp with moderate affinity, with high nucleotide exchange rates and a fairly low GTP hydrolysis rate. Plays a role in control of the cell cycle, stress response, ribosome biogenesis and in those bacteria that undergo differentiation, in morphogenesis control.</text>
</comment>
<evidence type="ECO:0000256" key="6">
    <source>
        <dbReference type="ARBA" id="ARBA00022801"/>
    </source>
</evidence>
<comment type="subcellular location">
    <subcellularLocation>
        <location evidence="9">Cytoplasm</location>
    </subcellularLocation>
</comment>
<feature type="binding site" evidence="9">
    <location>
        <position position="190"/>
    </location>
    <ligand>
        <name>Mg(2+)</name>
        <dbReference type="ChEBI" id="CHEBI:18420"/>
    </ligand>
</feature>
<dbReference type="Gene3D" id="3.40.50.300">
    <property type="entry name" value="P-loop containing nucleotide triphosphate hydrolases"/>
    <property type="match status" value="1"/>
</dbReference>